<dbReference type="NCBIfam" id="TIGR02432">
    <property type="entry name" value="lysidine_TilS_N"/>
    <property type="match status" value="1"/>
</dbReference>
<dbReference type="NCBIfam" id="TIGR02433">
    <property type="entry name" value="lysidine_TilS_C"/>
    <property type="match status" value="1"/>
</dbReference>
<evidence type="ECO:0000256" key="8">
    <source>
        <dbReference type="HAMAP-Rule" id="MF_01161"/>
    </source>
</evidence>
<gene>
    <name evidence="8 10" type="primary">tilS</name>
    <name evidence="10" type="ORF">C7H79_07710</name>
</gene>
<dbReference type="PANTHER" id="PTHR43033:SF1">
    <property type="entry name" value="TRNA(ILE)-LYSIDINE SYNTHASE-RELATED"/>
    <property type="match status" value="1"/>
</dbReference>
<evidence type="ECO:0000256" key="7">
    <source>
        <dbReference type="ARBA" id="ARBA00048539"/>
    </source>
</evidence>
<evidence type="ECO:0000259" key="9">
    <source>
        <dbReference type="SMART" id="SM00977"/>
    </source>
</evidence>
<dbReference type="AlphaFoldDB" id="A0A2P7NVG5"/>
<evidence type="ECO:0000256" key="2">
    <source>
        <dbReference type="ARBA" id="ARBA00022490"/>
    </source>
</evidence>
<sequence length="451" mass="51246">MAHSRKLKSNNILCNIQDVLLAYIKPGDHLVIALSGGVDSVVLLHILATLSKEMPFTLSAVHVNHGISSNATLWSKFCCDLCHSYGISIYIAYLKIKKEIGESLEAIAREERYRVFNQIQANYVVLAQHIDDQAETLLLQLFRGAGIKGLCGMPLVRKQLPNSVPQILRPLLEISRNEIETYGRLNKLAWINDESNDSIIFNRNYLRHEILPLVKKRYPNYPKTLLRVSRHFSEASLLLDELAAIDSEHCLVSGKLQVDRMRILSFPRAKNILRYNLLQQGIIPPSKVKLETILHQILTAEPDSQPHISFGNAEIRCHKGSIYILPHKSLLLGSTHYVWNGETQLVLHHFNGAIHFTKVTSQGINQKKISTDHLITIRARKGGERFMPACNRPRRSLKNLLQEASIPPWERNSLPLMFYGEKLIWVPGIGIDCEFQAKPDELGILPIWYSM</sequence>
<evidence type="ECO:0000256" key="4">
    <source>
        <dbReference type="ARBA" id="ARBA00022694"/>
    </source>
</evidence>
<dbReference type="InterPro" id="IPR014729">
    <property type="entry name" value="Rossmann-like_a/b/a_fold"/>
</dbReference>
<dbReference type="OrthoDB" id="9807403at2"/>
<dbReference type="SUPFAM" id="SSF82829">
    <property type="entry name" value="MesJ substrate recognition domain-like"/>
    <property type="match status" value="1"/>
</dbReference>
<dbReference type="InterPro" id="IPR015262">
    <property type="entry name" value="tRNA_Ile_lys_synt_subst-bd"/>
</dbReference>
<feature type="domain" description="Lysidine-tRNA(Ile) synthetase C-terminal" evidence="9">
    <location>
        <begin position="375"/>
        <end position="448"/>
    </location>
</feature>
<dbReference type="InterPro" id="IPR012795">
    <property type="entry name" value="tRNA_Ile_lys_synt_N"/>
</dbReference>
<organism evidence="10 11">
    <name type="scientific">Nitrosomonas supralitoralis</name>
    <dbReference type="NCBI Taxonomy" id="2116706"/>
    <lineage>
        <taxon>Bacteria</taxon>
        <taxon>Pseudomonadati</taxon>
        <taxon>Pseudomonadota</taxon>
        <taxon>Betaproteobacteria</taxon>
        <taxon>Nitrosomonadales</taxon>
        <taxon>Nitrosomonadaceae</taxon>
        <taxon>Nitrosomonas</taxon>
    </lineage>
</organism>
<dbReference type="SUPFAM" id="SSF56037">
    <property type="entry name" value="PheT/TilS domain"/>
    <property type="match status" value="1"/>
</dbReference>
<feature type="binding site" evidence="8">
    <location>
        <begin position="35"/>
        <end position="40"/>
    </location>
    <ligand>
        <name>ATP</name>
        <dbReference type="ChEBI" id="CHEBI:30616"/>
    </ligand>
</feature>
<dbReference type="Gene3D" id="1.20.59.20">
    <property type="match status" value="1"/>
</dbReference>
<comment type="catalytic activity">
    <reaction evidence="7 8">
        <text>cytidine(34) in tRNA(Ile2) + L-lysine + ATP = lysidine(34) in tRNA(Ile2) + AMP + diphosphate + H(+)</text>
        <dbReference type="Rhea" id="RHEA:43744"/>
        <dbReference type="Rhea" id="RHEA-COMP:10625"/>
        <dbReference type="Rhea" id="RHEA-COMP:10670"/>
        <dbReference type="ChEBI" id="CHEBI:15378"/>
        <dbReference type="ChEBI" id="CHEBI:30616"/>
        <dbReference type="ChEBI" id="CHEBI:32551"/>
        <dbReference type="ChEBI" id="CHEBI:33019"/>
        <dbReference type="ChEBI" id="CHEBI:82748"/>
        <dbReference type="ChEBI" id="CHEBI:83665"/>
        <dbReference type="ChEBI" id="CHEBI:456215"/>
        <dbReference type="EC" id="6.3.4.19"/>
    </reaction>
</comment>
<comment type="caution">
    <text evidence="10">The sequence shown here is derived from an EMBL/GenBank/DDBJ whole genome shotgun (WGS) entry which is preliminary data.</text>
</comment>
<comment type="domain">
    <text evidence="8">The N-terminal region contains the highly conserved SGGXDS motif, predicted to be a P-loop motif involved in ATP binding.</text>
</comment>
<comment type="function">
    <text evidence="8">Ligates lysine onto the cytidine present at position 34 of the AUA codon-specific tRNA(Ile) that contains the anticodon CAU, in an ATP-dependent manner. Cytidine is converted to lysidine, thus changing the amino acid specificity of the tRNA from methionine to isoleucine.</text>
</comment>
<dbReference type="SUPFAM" id="SSF52402">
    <property type="entry name" value="Adenine nucleotide alpha hydrolases-like"/>
    <property type="match status" value="1"/>
</dbReference>
<evidence type="ECO:0000256" key="5">
    <source>
        <dbReference type="ARBA" id="ARBA00022741"/>
    </source>
</evidence>
<keyword evidence="2 8" id="KW-0963">Cytoplasm</keyword>
<evidence type="ECO:0000313" key="11">
    <source>
        <dbReference type="Proteomes" id="UP000241912"/>
    </source>
</evidence>
<accession>A0A2P7NVG5</accession>
<keyword evidence="6 8" id="KW-0067">ATP-binding</keyword>
<keyword evidence="11" id="KW-1185">Reference proteome</keyword>
<evidence type="ECO:0000313" key="10">
    <source>
        <dbReference type="EMBL" id="PSJ17464.1"/>
    </source>
</evidence>
<dbReference type="CDD" id="cd01992">
    <property type="entry name" value="TilS_N"/>
    <property type="match status" value="1"/>
</dbReference>
<proteinExistence type="inferred from homology"/>
<dbReference type="RefSeq" id="WP_106706708.1">
    <property type="nucleotide sequence ID" value="NZ_PXXU01000019.1"/>
</dbReference>
<dbReference type="Pfam" id="PF09179">
    <property type="entry name" value="TilS"/>
    <property type="match status" value="1"/>
</dbReference>
<dbReference type="InterPro" id="IPR012094">
    <property type="entry name" value="tRNA_Ile_lys_synt"/>
</dbReference>
<evidence type="ECO:0000256" key="3">
    <source>
        <dbReference type="ARBA" id="ARBA00022598"/>
    </source>
</evidence>
<dbReference type="GO" id="GO:0006400">
    <property type="term" value="P:tRNA modification"/>
    <property type="evidence" value="ECO:0007669"/>
    <property type="project" value="UniProtKB-UniRule"/>
</dbReference>
<keyword evidence="5 8" id="KW-0547">Nucleotide-binding</keyword>
<dbReference type="Pfam" id="PF01171">
    <property type="entry name" value="ATP_bind_3"/>
    <property type="match status" value="1"/>
</dbReference>
<dbReference type="GO" id="GO:0032267">
    <property type="term" value="F:tRNA(Ile)-lysidine synthase activity"/>
    <property type="evidence" value="ECO:0007669"/>
    <property type="project" value="UniProtKB-EC"/>
</dbReference>
<dbReference type="GO" id="GO:0005524">
    <property type="term" value="F:ATP binding"/>
    <property type="evidence" value="ECO:0007669"/>
    <property type="project" value="UniProtKB-UniRule"/>
</dbReference>
<dbReference type="EC" id="6.3.4.19" evidence="8"/>
<keyword evidence="4 8" id="KW-0819">tRNA processing</keyword>
<dbReference type="InterPro" id="IPR011063">
    <property type="entry name" value="TilS/TtcA_N"/>
</dbReference>
<evidence type="ECO:0000256" key="6">
    <source>
        <dbReference type="ARBA" id="ARBA00022840"/>
    </source>
</evidence>
<dbReference type="Pfam" id="PF11734">
    <property type="entry name" value="TilS_C"/>
    <property type="match status" value="1"/>
</dbReference>
<comment type="similarity">
    <text evidence="8">Belongs to the tRNA(Ile)-lysidine synthase family.</text>
</comment>
<dbReference type="HAMAP" id="MF_01161">
    <property type="entry name" value="tRNA_Ile_lys_synt"/>
    <property type="match status" value="1"/>
</dbReference>
<evidence type="ECO:0000256" key="1">
    <source>
        <dbReference type="ARBA" id="ARBA00004496"/>
    </source>
</evidence>
<dbReference type="InterPro" id="IPR012796">
    <property type="entry name" value="Lysidine-tRNA-synth_C"/>
</dbReference>
<dbReference type="Gene3D" id="3.40.50.620">
    <property type="entry name" value="HUPs"/>
    <property type="match status" value="1"/>
</dbReference>
<dbReference type="SMART" id="SM00977">
    <property type="entry name" value="TilS_C"/>
    <property type="match status" value="1"/>
</dbReference>
<protein>
    <recommendedName>
        <fullName evidence="8">tRNA(Ile)-lysidine synthase</fullName>
        <ecNumber evidence="8">6.3.4.19</ecNumber>
    </recommendedName>
    <alternativeName>
        <fullName evidence="8">tRNA(Ile)-2-lysyl-cytidine synthase</fullName>
    </alternativeName>
    <alternativeName>
        <fullName evidence="8">tRNA(Ile)-lysidine synthetase</fullName>
    </alternativeName>
</protein>
<reference evidence="10 11" key="1">
    <citation type="submission" date="2018-03" db="EMBL/GenBank/DDBJ databases">
        <title>Draft genome of Nitrosomonas supralitoralis APG5.</title>
        <authorList>
            <person name="Urakawa H."/>
            <person name="Lopez J.V."/>
        </authorList>
    </citation>
    <scope>NUCLEOTIDE SEQUENCE [LARGE SCALE GENOMIC DNA]</scope>
    <source>
        <strain evidence="10 11">APG5</strain>
    </source>
</reference>
<dbReference type="PANTHER" id="PTHR43033">
    <property type="entry name" value="TRNA(ILE)-LYSIDINE SYNTHASE-RELATED"/>
    <property type="match status" value="1"/>
</dbReference>
<dbReference type="GO" id="GO:0005737">
    <property type="term" value="C:cytoplasm"/>
    <property type="evidence" value="ECO:0007669"/>
    <property type="project" value="UniProtKB-SubCell"/>
</dbReference>
<dbReference type="EMBL" id="PXXU01000019">
    <property type="protein sequence ID" value="PSJ17464.1"/>
    <property type="molecule type" value="Genomic_DNA"/>
</dbReference>
<dbReference type="Proteomes" id="UP000241912">
    <property type="component" value="Unassembled WGS sequence"/>
</dbReference>
<keyword evidence="3 8" id="KW-0436">Ligase</keyword>
<name>A0A2P7NVG5_9PROT</name>
<comment type="subcellular location">
    <subcellularLocation>
        <location evidence="1 8">Cytoplasm</location>
    </subcellularLocation>
</comment>